<dbReference type="SUPFAM" id="SSF53474">
    <property type="entry name" value="alpha/beta-Hydrolases"/>
    <property type="match status" value="1"/>
</dbReference>
<evidence type="ECO:0000259" key="1">
    <source>
        <dbReference type="Pfam" id="PF00561"/>
    </source>
</evidence>
<dbReference type="EMBL" id="VDMP01000008">
    <property type="protein sequence ID" value="TNM50796.1"/>
    <property type="molecule type" value="Genomic_DNA"/>
</dbReference>
<dbReference type="PANTHER" id="PTHR43433:SF1">
    <property type="entry name" value="BLL5160 PROTEIN"/>
    <property type="match status" value="1"/>
</dbReference>
<dbReference type="InterPro" id="IPR029058">
    <property type="entry name" value="AB_hydrolase_fold"/>
</dbReference>
<gene>
    <name evidence="2" type="ORF">FHP29_00325</name>
</gene>
<evidence type="ECO:0000313" key="2">
    <source>
        <dbReference type="EMBL" id="TNM50796.1"/>
    </source>
</evidence>
<name>A0A5C4WTB8_9ACTN</name>
<reference evidence="2 3" key="1">
    <citation type="journal article" date="2016" name="Int. J. Syst. Evol. Microbiol.">
        <title>Nocardioides albidus sp. nov., an actinobacterium isolated from garden soil.</title>
        <authorList>
            <person name="Singh H."/>
            <person name="Du J."/>
            <person name="Trinh H."/>
            <person name="Won K."/>
            <person name="Yang J.E."/>
            <person name="Yin C."/>
            <person name="Kook M."/>
            <person name="Yi T.H."/>
        </authorList>
    </citation>
    <scope>NUCLEOTIDE SEQUENCE [LARGE SCALE GENOMIC DNA]</scope>
    <source>
        <strain evidence="2 3">CCTCC AB 2015297</strain>
    </source>
</reference>
<evidence type="ECO:0000313" key="3">
    <source>
        <dbReference type="Proteomes" id="UP000313231"/>
    </source>
</evidence>
<dbReference type="Proteomes" id="UP000313231">
    <property type="component" value="Unassembled WGS sequence"/>
</dbReference>
<dbReference type="PANTHER" id="PTHR43433">
    <property type="entry name" value="HYDROLASE, ALPHA/BETA FOLD FAMILY PROTEIN"/>
    <property type="match status" value="1"/>
</dbReference>
<dbReference type="InterPro" id="IPR000073">
    <property type="entry name" value="AB_hydrolase_1"/>
</dbReference>
<dbReference type="PRINTS" id="PR00111">
    <property type="entry name" value="ABHYDROLASE"/>
</dbReference>
<organism evidence="2 3">
    <name type="scientific">Nocardioides albidus</name>
    <dbReference type="NCBI Taxonomy" id="1517589"/>
    <lineage>
        <taxon>Bacteria</taxon>
        <taxon>Bacillati</taxon>
        <taxon>Actinomycetota</taxon>
        <taxon>Actinomycetes</taxon>
        <taxon>Propionibacteriales</taxon>
        <taxon>Nocardioidaceae</taxon>
        <taxon>Nocardioides</taxon>
    </lineage>
</organism>
<dbReference type="Pfam" id="PF00561">
    <property type="entry name" value="Abhydrolase_1"/>
    <property type="match status" value="1"/>
</dbReference>
<keyword evidence="3" id="KW-1185">Reference proteome</keyword>
<keyword evidence="2" id="KW-0378">Hydrolase</keyword>
<dbReference type="RefSeq" id="WP_139620887.1">
    <property type="nucleotide sequence ID" value="NZ_VDMP01000008.1"/>
</dbReference>
<dbReference type="InterPro" id="IPR050471">
    <property type="entry name" value="AB_hydrolase"/>
</dbReference>
<dbReference type="AlphaFoldDB" id="A0A5C4WTB8"/>
<sequence length="271" mass="28060">MTDALFAASDGTAIAHRTYGSGARVVTALHTLSLDGSWYAGLAEELGPSYRMLCPDFRGHGGSEEGPEPMTLSRLAADVVELWDHLGIETSIVLGVSMGGMVAQAVAASAPTRVEALVLTATGGGFAEDAREGALQRLAGVRAAADMSALVPATLERWFGADGAAADVDRARATLERTSTRVHADALEAMLDVGRFGPPEPAVPTLVVGGDADISAPPAAIDALAAKYPGARRVSVPGPHLFALTDPAAFAAEVRAFLDEHPAPWTRETPR</sequence>
<accession>A0A5C4WTB8</accession>
<feature type="domain" description="AB hydrolase-1" evidence="1">
    <location>
        <begin position="37"/>
        <end position="246"/>
    </location>
</feature>
<dbReference type="Gene3D" id="3.40.50.1820">
    <property type="entry name" value="alpha/beta hydrolase"/>
    <property type="match status" value="1"/>
</dbReference>
<protein>
    <submittedName>
        <fullName evidence="2">Alpha/beta fold hydrolase</fullName>
    </submittedName>
</protein>
<proteinExistence type="predicted"/>
<comment type="caution">
    <text evidence="2">The sequence shown here is derived from an EMBL/GenBank/DDBJ whole genome shotgun (WGS) entry which is preliminary data.</text>
</comment>
<dbReference type="OrthoDB" id="9804723at2"/>
<dbReference type="GO" id="GO:0016787">
    <property type="term" value="F:hydrolase activity"/>
    <property type="evidence" value="ECO:0007669"/>
    <property type="project" value="UniProtKB-KW"/>
</dbReference>